<dbReference type="EMBL" id="MT142479">
    <property type="protein sequence ID" value="QJA82087.1"/>
    <property type="molecule type" value="Genomic_DNA"/>
</dbReference>
<evidence type="ECO:0000313" key="2">
    <source>
        <dbReference type="EMBL" id="QJA82087.1"/>
    </source>
</evidence>
<name>A0A6M3KJ79_9ZZZZ</name>
<dbReference type="EMBL" id="MT141527">
    <property type="protein sequence ID" value="QJA64817.1"/>
    <property type="molecule type" value="Genomic_DNA"/>
</dbReference>
<gene>
    <name evidence="2" type="ORF">MM415A00444_0002</name>
    <name evidence="1" type="ORF">MM415B00464_0016</name>
</gene>
<accession>A0A6M3KJ79</accession>
<reference evidence="2" key="1">
    <citation type="submission" date="2020-03" db="EMBL/GenBank/DDBJ databases">
        <title>The deep terrestrial virosphere.</title>
        <authorList>
            <person name="Holmfeldt K."/>
            <person name="Nilsson E."/>
            <person name="Simone D."/>
            <person name="Lopez-Fernandez M."/>
            <person name="Wu X."/>
            <person name="de Brujin I."/>
            <person name="Lundin D."/>
            <person name="Andersson A."/>
            <person name="Bertilsson S."/>
            <person name="Dopson M."/>
        </authorList>
    </citation>
    <scope>NUCLEOTIDE SEQUENCE</scope>
    <source>
        <strain evidence="2">MM415A00444</strain>
        <strain evidence="1">MM415B00464</strain>
    </source>
</reference>
<sequence>MSGDMYLEGLKGVGPIPPAQGIYQESSVQMAPLGTRVAFSDGRVFRYAKASGVALAAGKVVGPRFPALDTNKNVETTAAIGSYAITVSTAAARTTATEGFVVINDQTGEGLMYKIKAAVAGTTTTSTNFTLYDPIATATVGGTTEATVLNNPYLDLVVTANITDEPVGVPPIAVTASYYFWVQTWGICPALMDDAIIGGTLLTISTTDGAVTRAGASAGSTTFANAIIGRKYSGPGVSTEYNPIYLMLAP</sequence>
<organism evidence="2">
    <name type="scientific">viral metagenome</name>
    <dbReference type="NCBI Taxonomy" id="1070528"/>
    <lineage>
        <taxon>unclassified sequences</taxon>
        <taxon>metagenomes</taxon>
        <taxon>organismal metagenomes</taxon>
    </lineage>
</organism>
<evidence type="ECO:0000313" key="1">
    <source>
        <dbReference type="EMBL" id="QJA64817.1"/>
    </source>
</evidence>
<dbReference type="AlphaFoldDB" id="A0A6M3KJ79"/>
<protein>
    <submittedName>
        <fullName evidence="2">Uncharacterized protein</fullName>
    </submittedName>
</protein>
<proteinExistence type="predicted"/>